<evidence type="ECO:0000259" key="4">
    <source>
        <dbReference type="Pfam" id="PF24436"/>
    </source>
</evidence>
<dbReference type="AlphaFoldDB" id="A0A4U5NE57"/>
<protein>
    <recommendedName>
        <fullName evidence="2">Integrator complex subunit 7</fullName>
    </recommendedName>
</protein>
<dbReference type="PANTHER" id="PTHR13322:SF2">
    <property type="entry name" value="INTEGRATOR COMPLEX SUBUNIT 7"/>
    <property type="match status" value="1"/>
</dbReference>
<evidence type="ECO:0000259" key="3">
    <source>
        <dbReference type="Pfam" id="PF22965"/>
    </source>
</evidence>
<dbReference type="GO" id="GO:0032039">
    <property type="term" value="C:integrator complex"/>
    <property type="evidence" value="ECO:0007669"/>
    <property type="project" value="InterPro"/>
</dbReference>
<reference evidence="5" key="2">
    <citation type="journal article" date="2015" name="Genome Biol.">
        <title>Comparative genomics of Steinernema reveals deeply conserved gene regulatory networks.</title>
        <authorList>
            <person name="Dillman A.R."/>
            <person name="Macchietto M."/>
            <person name="Porter C.F."/>
            <person name="Rogers A."/>
            <person name="Williams B."/>
            <person name="Antoshechkin I."/>
            <person name="Lee M.M."/>
            <person name="Goodwin Z."/>
            <person name="Lu X."/>
            <person name="Lewis E.E."/>
            <person name="Goodrich-Blair H."/>
            <person name="Stock S.P."/>
            <person name="Adams B.J."/>
            <person name="Sternberg P.W."/>
            <person name="Mortazavi A."/>
        </authorList>
    </citation>
    <scope>NUCLEOTIDE SEQUENCE [LARGE SCALE GENOMIC DNA]</scope>
    <source>
        <strain evidence="5">ALL</strain>
    </source>
</reference>
<comment type="caution">
    <text evidence="5">The sequence shown here is derived from an EMBL/GenBank/DDBJ whole genome shotgun (WGS) entry which is preliminary data.</text>
</comment>
<dbReference type="PANTHER" id="PTHR13322">
    <property type="entry name" value="C1ORF73 PROTEIN"/>
    <property type="match status" value="1"/>
</dbReference>
<evidence type="ECO:0000256" key="2">
    <source>
        <dbReference type="ARBA" id="ARBA00015336"/>
    </source>
</evidence>
<dbReference type="InterPro" id="IPR056516">
    <property type="entry name" value="INTS7_N"/>
</dbReference>
<reference evidence="5" key="1">
    <citation type="submission" date="2013-11" db="EMBL/GenBank/DDBJ databases">
        <authorList>
            <person name="Sternberg P."/>
            <person name="Dillman A."/>
            <person name="Macchietto M."/>
        </authorList>
    </citation>
    <scope>NUCLEOTIDE SEQUENCE</scope>
    <source>
        <strain evidence="5">ALL</strain>
    </source>
</reference>
<name>A0A4U5NE57_STECR</name>
<gene>
    <name evidence="5" type="ORF">L596_015091</name>
</gene>
<dbReference type="InterPro" id="IPR016024">
    <property type="entry name" value="ARM-type_fold"/>
</dbReference>
<dbReference type="Pfam" id="PF24436">
    <property type="entry name" value="INTS7_N"/>
    <property type="match status" value="1"/>
</dbReference>
<comment type="similarity">
    <text evidence="1">Belongs to the Integrator subunit 7 family.</text>
</comment>
<reference evidence="5" key="3">
    <citation type="journal article" date="2019" name="G3 (Bethesda)">
        <title>Hybrid Assembly of the Genome of the Entomopathogenic Nematode Steinernema carpocapsae Identifies the X-Chromosome.</title>
        <authorList>
            <person name="Serra L."/>
            <person name="Macchietto M."/>
            <person name="Macias-Munoz A."/>
            <person name="McGill C.J."/>
            <person name="Rodriguez I.M."/>
            <person name="Rodriguez B."/>
            <person name="Murad R."/>
            <person name="Mortazavi A."/>
        </authorList>
    </citation>
    <scope>NUCLEOTIDE SEQUENCE</scope>
    <source>
        <strain evidence="5">ALL</strain>
    </source>
</reference>
<evidence type="ECO:0000313" key="5">
    <source>
        <dbReference type="EMBL" id="TKR81168.1"/>
    </source>
</evidence>
<dbReference type="EMBL" id="AZBU02000004">
    <property type="protein sequence ID" value="TKR81168.1"/>
    <property type="molecule type" value="Genomic_DNA"/>
</dbReference>
<proteinExistence type="inferred from homology"/>
<dbReference type="OrthoDB" id="1921953at2759"/>
<dbReference type="GO" id="GO:0005737">
    <property type="term" value="C:cytoplasm"/>
    <property type="evidence" value="ECO:0007669"/>
    <property type="project" value="UniProtKB-SubCell"/>
</dbReference>
<dbReference type="GO" id="GO:0034472">
    <property type="term" value="P:snRNA 3'-end processing"/>
    <property type="evidence" value="ECO:0007669"/>
    <property type="project" value="TreeGrafter"/>
</dbReference>
<dbReference type="STRING" id="34508.A0A4U5NE57"/>
<dbReference type="Pfam" id="PF22965">
    <property type="entry name" value="INTS7_C"/>
    <property type="match status" value="1"/>
</dbReference>
<accession>A0A4U5NE57</accession>
<organism evidence="5">
    <name type="scientific">Steinernema carpocapsae</name>
    <name type="common">Entomopathogenic nematode</name>
    <dbReference type="NCBI Taxonomy" id="34508"/>
    <lineage>
        <taxon>Eukaryota</taxon>
        <taxon>Metazoa</taxon>
        <taxon>Ecdysozoa</taxon>
        <taxon>Nematoda</taxon>
        <taxon>Chromadorea</taxon>
        <taxon>Rhabditida</taxon>
        <taxon>Tylenchina</taxon>
        <taxon>Panagrolaimomorpha</taxon>
        <taxon>Strongyloidoidea</taxon>
        <taxon>Steinernematidae</taxon>
        <taxon>Steinernema</taxon>
    </lineage>
</organism>
<dbReference type="InterPro" id="IPR054519">
    <property type="entry name" value="INTS7_C"/>
</dbReference>
<dbReference type="SUPFAM" id="SSF48371">
    <property type="entry name" value="ARM repeat"/>
    <property type="match status" value="1"/>
</dbReference>
<feature type="domain" description="Integrator complex subunit 7 C-terminal" evidence="3">
    <location>
        <begin position="759"/>
        <end position="857"/>
    </location>
</feature>
<evidence type="ECO:0000256" key="1">
    <source>
        <dbReference type="ARBA" id="ARBA00008565"/>
    </source>
</evidence>
<dbReference type="InterPro" id="IPR033060">
    <property type="entry name" value="INTS7"/>
</dbReference>
<feature type="domain" description="Integrator complex subunit 7 N-terminal" evidence="4">
    <location>
        <begin position="22"/>
        <end position="507"/>
    </location>
</feature>
<sequence length="870" mass="99176">MTHGSAGGEGLSASSSSFLYKYDKRIRGRPHDQIGAVVRIADALRENPFPVFVNAVLIRLAEAFRDGSNQLRLVIVRVIRECTSEFSLVTSNDEIVRKVIKVSHSNDDNARALMLQFTSAISQAVSENKQLHHLLLESLDTESHTELVATIDAVEHLCVYSVDFSHLVIGKISDMLLESKHSPVVKTRLIRVLSNFHGDFKTVSKAFDLGQRLIGDTSDRYNLAALISAMTRLAVKSRLTVERQLMLLLTEMEHSNGNQHYLCLLLQNVKILAGLSQFWTIRHLNKFLEMFSKYQPSNTNRVNAEWIEALEILSYHCNIAILTQIKGSLLNWSYLMSVGSYEIQLVMIGLVERVLLRAPDRGEHFLPLLSTSFQSLFSSDTLNKAQHRKLFDLFDNYLRISHVKTEDIVNLSQQLIESRVAAKKFSFAIECLRKASNFHQALAPHIAPWITAQIQNPRLSAKSLCQLAELQFSCCSSDVDPNAWLNRNFDDDFWLIYKIARSALESGLWTQIALPMLKNVRKETQSYETSLWIETLQNIAESQITSTSLCQFGNSCEKLMNAELNLKVLDSIPARSKIFKFPLRFVNALRELVACSRDLLSVFTLNAVGKSAGEVDTFCERFRFKVAECLPRVVNCRETWVKIYAYMFDADKATQEYVDLLYFMCLIYERFIKIFSEEAILGEFSMITEIVEPSVRNQELYDVLFRARENLNKFGTIPPNSRTTLENIKAAVSILGTLTTSKICIPRYFFQQTCFTDIKLHVLPEPKDNQSSVVPTSKLFPVTVEGFIMSNNKSKIEKLTITAVALFERDKFNYEKQNTVTTQEGKYFKTQFLMDIHSSGKIIFRVDFMDKNSKHMWVSDCTAQMNISFG</sequence>